<dbReference type="InterPro" id="IPR029039">
    <property type="entry name" value="Flavoprotein-like_sf"/>
</dbReference>
<dbReference type="SUPFAM" id="SSF52218">
    <property type="entry name" value="Flavoproteins"/>
    <property type="match status" value="1"/>
</dbReference>
<reference evidence="2 3" key="1">
    <citation type="submission" date="2024-06" db="EMBL/GenBank/DDBJ databases">
        <title>Genomic Encyclopedia of Type Strains, Phase IV (KMG-IV): sequencing the most valuable type-strain genomes for metagenomic binning, comparative biology and taxonomic classification.</title>
        <authorList>
            <person name="Goeker M."/>
        </authorList>
    </citation>
    <scope>NUCLEOTIDE SEQUENCE [LARGE SCALE GENOMIC DNA]</scope>
    <source>
        <strain evidence="2 3">DSM 29388</strain>
    </source>
</reference>
<dbReference type="RefSeq" id="WP_354508937.1">
    <property type="nucleotide sequence ID" value="NZ_JBEPMO010000008.1"/>
</dbReference>
<sequence length="183" mass="20437">MKHKIGVIVGSLREASFSKRFAKNLIELASDEFELEIVPIGDLPLFNEDFDGDKAPEAYNEFRSKMKEKQGFIFVTPEYNRSMPGCLKNAMDVGSRPKGQSIWAGKPGMVISLSQGNMSGFGANHHLRQVLVNLNVPTMPQPEIYLAKVQEMVDAEGNITNPKTTELLQKGLDSYANWFKKLS</sequence>
<organism evidence="2 3">
    <name type="scientific">Moheibacter stercoris</name>
    <dbReference type="NCBI Taxonomy" id="1628251"/>
    <lineage>
        <taxon>Bacteria</taxon>
        <taxon>Pseudomonadati</taxon>
        <taxon>Bacteroidota</taxon>
        <taxon>Flavobacteriia</taxon>
        <taxon>Flavobacteriales</taxon>
        <taxon>Weeksellaceae</taxon>
        <taxon>Moheibacter</taxon>
    </lineage>
</organism>
<accession>A0ABV2LU32</accession>
<comment type="caution">
    <text evidence="2">The sequence shown here is derived from an EMBL/GenBank/DDBJ whole genome shotgun (WGS) entry which is preliminary data.</text>
</comment>
<evidence type="ECO:0000313" key="3">
    <source>
        <dbReference type="Proteomes" id="UP001549146"/>
    </source>
</evidence>
<evidence type="ECO:0000313" key="2">
    <source>
        <dbReference type="EMBL" id="MET3732074.1"/>
    </source>
</evidence>
<dbReference type="InterPro" id="IPR050712">
    <property type="entry name" value="NAD(P)H-dep_reductase"/>
</dbReference>
<evidence type="ECO:0000259" key="1">
    <source>
        <dbReference type="Pfam" id="PF03358"/>
    </source>
</evidence>
<feature type="domain" description="NADPH-dependent FMN reductase-like" evidence="1">
    <location>
        <begin position="4"/>
        <end position="148"/>
    </location>
</feature>
<proteinExistence type="predicted"/>
<dbReference type="EMBL" id="JBEPMO010000008">
    <property type="protein sequence ID" value="MET3732074.1"/>
    <property type="molecule type" value="Genomic_DNA"/>
</dbReference>
<dbReference type="Gene3D" id="3.40.50.360">
    <property type="match status" value="1"/>
</dbReference>
<dbReference type="PANTHER" id="PTHR30543:SF21">
    <property type="entry name" value="NAD(P)H-DEPENDENT FMN REDUCTASE LOT6"/>
    <property type="match status" value="1"/>
</dbReference>
<dbReference type="InterPro" id="IPR005025">
    <property type="entry name" value="FMN_Rdtase-like_dom"/>
</dbReference>
<keyword evidence="3" id="KW-1185">Reference proteome</keyword>
<dbReference type="PANTHER" id="PTHR30543">
    <property type="entry name" value="CHROMATE REDUCTASE"/>
    <property type="match status" value="1"/>
</dbReference>
<protein>
    <submittedName>
        <fullName evidence="2">Chromate reductase</fullName>
    </submittedName>
</protein>
<dbReference type="Proteomes" id="UP001549146">
    <property type="component" value="Unassembled WGS sequence"/>
</dbReference>
<dbReference type="Pfam" id="PF03358">
    <property type="entry name" value="FMN_red"/>
    <property type="match status" value="1"/>
</dbReference>
<gene>
    <name evidence="2" type="ORF">ABID46_001658</name>
</gene>
<name>A0ABV2LU32_9FLAO</name>